<sequence length="2704" mass="283233">MAQGCSLQDAVHATQASNPLANADQLAMAAIAAQAAQQAQQSARANTRTKPPSDLIDRATRQVADAHVFDAKVVDQAGQSLKRPVPLAAGKPDLTRLHVPAPALVDRIRVQMQAGATPAEAVNVLRAEASSQQPDTDLDLAVAALMADAAERGGSVANALPLAMRDLGATFPAATLTLAFSQADIAVSTDDCNQAVADYRAAQRSGAPAGEQDSKLARANAALSRLQRAVTNGMRCVADNAPDANAAARLMDAFGQACVAAATPELHQQLADSTRQAIQAVLAESSATRHSNMALYLLAVDQGAAADVGATAADTYAALAQKHLQAAQASVDAAHTVLDSNRTLPDRLRRAEAPSDTAALNQAQRQLMQANAEVADAQVQQQAAAAGKDVVLPTNAPELSSDAASLADLQRATSGALADFKRALGNEVAQDATQAYANDAHATLQAAQHAASASRAVPASLRRAEEQDNLGSLHDAQRTARDAQAQQNAAAANKPVQVPQADWDQGVAAAQRAHAGQGLDEAIGRASLRGQVDGAAAPLTRSTPGLTAFEQTLAGCDTVTLGLVRTSRFDLTQLQTLPAAERVWLLGSLSSADAAFTDPRRTQQVAGRLQQLAILKLAGVTLDWNAPAVQRDPFPWAAQHATPEQKQIMGRWVAAADDARVLWVQEHCNAQAPAGDPRDPSHIGAVQNAMQIAAINRNNALTPAAAGVIDQMTASTFGPAFWPDQIGQLLQPSGRDMGLQTIGLVRVGQFMKQLAPYMSAADASRALDWIKANYKEDWFDNNPEALSDAGAWYEGVAALVQAALPERNRGAEFATWLTGPQSTLARYGATPRDALLASAQQMGANGDQQLPEALRAALKPVDPEAAQRLDDYYQGGLQSFVSGKGYLTRDDRASYAKTQWAAYQALPDHAAEGQLQTLVGRISETAYTPGSTAFHNALGLSLGMTNIGTSTDAQARANRVEQWLNTPGAPIDAATEWFTGDRLADAGNVIGAFDTAIANGIQGADTNARKNRAPQEHWSLTVMPMRAYGEQSGQTQMALVRVQGDRGTTFYVGSRGGSADDPTAKSSTLEDFRTQTALTTKDCLVMPKGGNVARSGANGAIAMETVAGHINSTLDDINDATGIPMLIGGVALGVVAALSTGPVGLAAELLIALPTATLGLANLANMAGHGRSLTSGEAIGTELMVAAAGAAGLARTLEWGARLPAAARPAAEAADVAGNASAVGRSGAEAVSSEASGVHAAGAVDGVTSGAPAADLRPVLARAAQRLRAAAGVTGGLQAAQGLQQLAAVWDDPEQRDHALFMQVMNFAVMVGMAPLMGGVRAVRERRAATSHIARASDSALSEHALQMCTFVEEDAVPDLPARLPSIERWSRLQAWWNHSSTQKVVMVPRWQLSLAADASGFIVLLDNSPRKLPTGTVVPADPETGLPAGYATFNRSNGLRCLFWGSHGPAWEVFGGSEASDSGSRSAQESSESATHTAGIRFEDSRNQPIGSTTALQKLDAVRMALNDAAAQAGVGSVAEHIDAVQLHDGPTGIHVEPDGRCVLQINALAAAVAEPEALLSTVTEGMQVAVDMSRRRRRDSAAPPSSETERIPLTEPAVTVGMQQRLTPSRADGEPISPAELERNLTAPASDDFPPRNPDGSLAAPAQEWRSWFAPVPPRGWPVAQHDHRHFIGVGNALDAGVRGFVAHQADFPPRLTALVQEGLFRKAGLLHDATRDRTAGTPPFIGKTLEDFDHLSAVMGLDPFEQTVAKITDAATAHSPAEKAVSPTWYEQLEAAHADGTLTTEEASGLFTVCKIMGMVDQMETPCTARSAEEMYDRLAGLRAEFGEGGVPGMGLSEDGQMAPAQVAQVLGSDFHRMVGGEGWMAPYDAIEADLRAKGVVDQVSPMPDKETLLDWVPTTGPGWRAMMVANDAMKAAFEADPSLTHAQVAAIGAHAIDAHLIDRAAQRGPNQLPDEARDLMRDLSEPTADPNAPEHVAKQVRLAQLLADENVVTPDHSPSEDRPILPALKPSFPPPDNAPARPEPPEARPAQSLAPEQMQRAQEWIEAMDEDDPLQRSLSLLLEQAQLPVAARATDADVVGVIEEALASRAWYERARAERDTSQPHPIETVGNLQDVANTANEIRTNTAIDVLPLEYTLRPASGDTPVTMELTAGGAELEDPEALAEQLAAQINDLEGGLSGGRLRLVAQNDAQLGDIVEALYLALERLGVEVVDSDAPTLPDGRRAMELIGEVPPEDGPPSPDGGTDDDPGPPGGPQVGPSPTRPPLPSGGGGAQPESTEPPPPDTTPAADRTAPGLEGPSDTTGPQSEVLDGARARLNDAIAQLSRLVPGAQTAEPMTIDAAALQPVRDALTAGGAQGADHPQVRELAGRVEGVQLALEDAKGASSQLGEYYITTLLDRASQARAELDPLAGALTAAPALPAAVEVSPTEDSADGTPDDASGTPPALPSAADPETASVPTADNVSMRGGVIETLRHVQGRIVETARELVERALTSGSGPGQSVMRREAPDSAEGKKALPAGDDSGPPALSDKPGLPGVIETIQRVEAELTEMESSGKNWLAEIEEEQSYDISDDDRTQSVNTSDQIRRLAELEEAVARALEGAGQRHAREVRAIGNAFLELEAGLADAKDSRKPAALRKALDAADAALKTLLSSLSTLRERYSDLLDKLADSPVAPADLPRGVRTGDHFPRPPKPPTSS</sequence>
<feature type="region of interest" description="Disordered" evidence="1">
    <location>
        <begin position="1996"/>
        <end position="2041"/>
    </location>
</feature>
<feature type="compositionally biased region" description="Low complexity" evidence="1">
    <location>
        <begin position="1460"/>
        <end position="1475"/>
    </location>
</feature>
<evidence type="ECO:0000313" key="3">
    <source>
        <dbReference type="Proteomes" id="UP000234456"/>
    </source>
</evidence>
<evidence type="ECO:0000313" key="2">
    <source>
        <dbReference type="EMBL" id="PLC42980.1"/>
    </source>
</evidence>
<evidence type="ECO:0000256" key="1">
    <source>
        <dbReference type="SAM" id="MobiDB-lite"/>
    </source>
</evidence>
<organism evidence="2 3">
    <name type="scientific">Ralstonia pickettii</name>
    <name type="common">Burkholderia pickettii</name>
    <dbReference type="NCBI Taxonomy" id="329"/>
    <lineage>
        <taxon>Bacteria</taxon>
        <taxon>Pseudomonadati</taxon>
        <taxon>Pseudomonadota</taxon>
        <taxon>Betaproteobacteria</taxon>
        <taxon>Burkholderiales</taxon>
        <taxon>Burkholderiaceae</taxon>
        <taxon>Ralstonia</taxon>
    </lineage>
</organism>
<feature type="region of interest" description="Disordered" evidence="1">
    <location>
        <begin position="2429"/>
        <end position="2469"/>
    </location>
</feature>
<feature type="region of interest" description="Disordered" evidence="1">
    <location>
        <begin position="2674"/>
        <end position="2704"/>
    </location>
</feature>
<dbReference type="OrthoDB" id="9795928at2"/>
<reference evidence="2 3" key="1">
    <citation type="submission" date="2017-12" db="EMBL/GenBank/DDBJ databases">
        <title>Draft genome sequence of Ralstonia pickettii 52.</title>
        <authorList>
            <person name="Zheng B."/>
        </authorList>
    </citation>
    <scope>NUCLEOTIDE SEQUENCE [LARGE SCALE GENOMIC DNA]</scope>
    <source>
        <strain evidence="2 3">52</strain>
    </source>
</reference>
<dbReference type="Proteomes" id="UP000234456">
    <property type="component" value="Unassembled WGS sequence"/>
</dbReference>
<feature type="region of interest" description="Disordered" evidence="1">
    <location>
        <begin position="2234"/>
        <end position="2313"/>
    </location>
</feature>
<protein>
    <recommendedName>
        <fullName evidence="4">DUF4781 domain-containing protein</fullName>
    </recommendedName>
</protein>
<evidence type="ECO:0008006" key="4">
    <source>
        <dbReference type="Google" id="ProtNLM"/>
    </source>
</evidence>
<feature type="region of interest" description="Disordered" evidence="1">
    <location>
        <begin position="2497"/>
        <end position="2541"/>
    </location>
</feature>
<accession>A0A2N4TTC9</accession>
<feature type="region of interest" description="Disordered" evidence="1">
    <location>
        <begin position="1456"/>
        <end position="1490"/>
    </location>
</feature>
<name>A0A2N4TTC9_RALPI</name>
<comment type="caution">
    <text evidence="2">The sequence shown here is derived from an EMBL/GenBank/DDBJ whole genome shotgun (WGS) entry which is preliminary data.</text>
</comment>
<dbReference type="RefSeq" id="WP_102066003.1">
    <property type="nucleotide sequence ID" value="NZ_PKQE01000002.1"/>
</dbReference>
<feature type="compositionally biased region" description="Basic and acidic residues" evidence="1">
    <location>
        <begin position="2509"/>
        <end position="2521"/>
    </location>
</feature>
<dbReference type="PANTHER" id="PTHR24216:SF65">
    <property type="entry name" value="PAXILLIN-LIKE PROTEIN 1"/>
    <property type="match status" value="1"/>
</dbReference>
<gene>
    <name evidence="2" type="ORF">C0Q88_13780</name>
</gene>
<feature type="region of interest" description="Disordered" evidence="1">
    <location>
        <begin position="1573"/>
        <end position="1618"/>
    </location>
</feature>
<dbReference type="PANTHER" id="PTHR24216">
    <property type="entry name" value="PAXILLIN-RELATED"/>
    <property type="match status" value="1"/>
</dbReference>
<dbReference type="EMBL" id="PKQE01000002">
    <property type="protein sequence ID" value="PLC42980.1"/>
    <property type="molecule type" value="Genomic_DNA"/>
</dbReference>
<proteinExistence type="predicted"/>